<proteinExistence type="predicted"/>
<dbReference type="EMBL" id="JAGETZ010000015">
    <property type="protein sequence ID" value="MBO2012189.1"/>
    <property type="molecule type" value="Genomic_DNA"/>
</dbReference>
<dbReference type="Proteomes" id="UP000664369">
    <property type="component" value="Unassembled WGS sequence"/>
</dbReference>
<comment type="caution">
    <text evidence="1">The sequence shown here is derived from an EMBL/GenBank/DDBJ whole genome shotgun (WGS) entry which is preliminary data.</text>
</comment>
<name>A0ABS3QN36_9BACT</name>
<sequence length="98" mass="11212">MTSVGCDSHVSAHGHAAVEAIRFVFHFAFLYSKAEFRQRARLRPAPEIRYAANLTYRYAWACVDARLKGQPAPVGLESAVVYERFYALNWLTARFDEQ</sequence>
<protein>
    <submittedName>
        <fullName evidence="1">DUF4272 domain-containing protein</fullName>
    </submittedName>
</protein>
<evidence type="ECO:0000313" key="1">
    <source>
        <dbReference type="EMBL" id="MBO2012189.1"/>
    </source>
</evidence>
<accession>A0ABS3QN36</accession>
<keyword evidence="2" id="KW-1185">Reference proteome</keyword>
<dbReference type="Pfam" id="PF14094">
    <property type="entry name" value="DUF4272"/>
    <property type="match status" value="1"/>
</dbReference>
<reference evidence="1 2" key="1">
    <citation type="submission" date="2021-03" db="EMBL/GenBank/DDBJ databases">
        <authorList>
            <person name="Kim M.K."/>
        </authorList>
    </citation>
    <scope>NUCLEOTIDE SEQUENCE [LARGE SCALE GENOMIC DNA]</scope>
    <source>
        <strain evidence="1 2">BT442</strain>
    </source>
</reference>
<dbReference type="InterPro" id="IPR025368">
    <property type="entry name" value="DUF4272"/>
</dbReference>
<organism evidence="1 2">
    <name type="scientific">Hymenobacter negativus</name>
    <dbReference type="NCBI Taxonomy" id="2795026"/>
    <lineage>
        <taxon>Bacteria</taxon>
        <taxon>Pseudomonadati</taxon>
        <taxon>Bacteroidota</taxon>
        <taxon>Cytophagia</taxon>
        <taxon>Cytophagales</taxon>
        <taxon>Hymenobacteraceae</taxon>
        <taxon>Hymenobacter</taxon>
    </lineage>
</organism>
<gene>
    <name evidence="1" type="ORF">J4E00_24195</name>
</gene>
<evidence type="ECO:0000313" key="2">
    <source>
        <dbReference type="Proteomes" id="UP000664369"/>
    </source>
</evidence>